<evidence type="ECO:0000256" key="15">
    <source>
        <dbReference type="RuleBase" id="RU003448"/>
    </source>
</evidence>
<comment type="function">
    <text evidence="1">Catalyzes the phosphorylation of the beta-carboxyl group of aspartic acid with ATP to yield 4-phospho-L-aspartate, which is involved in the branched biosynthetic pathway leading to the biosynthesis of amino acids threonine, isoleucine and methionine.</text>
</comment>
<evidence type="ECO:0000259" key="17">
    <source>
        <dbReference type="Pfam" id="PF00696"/>
    </source>
</evidence>
<dbReference type="InterPro" id="IPR045865">
    <property type="entry name" value="ACT-like_dom_sf"/>
</dbReference>
<feature type="binding site" evidence="14">
    <location>
        <position position="205"/>
    </location>
    <ligand>
        <name>ATP</name>
        <dbReference type="ChEBI" id="CHEBI:30616"/>
    </ligand>
</feature>
<name>A0A8S0XXK4_9FIRM</name>
<dbReference type="Proteomes" id="UP001071230">
    <property type="component" value="Unassembled WGS sequence"/>
</dbReference>
<evidence type="ECO:0000256" key="14">
    <source>
        <dbReference type="PIRSR" id="PIRSR000726-1"/>
    </source>
</evidence>
<evidence type="ECO:0000256" key="10">
    <source>
        <dbReference type="ARBA" id="ARBA00022840"/>
    </source>
</evidence>
<protein>
    <recommendedName>
        <fullName evidence="15">Aspartokinase</fullName>
        <ecNumber evidence="15">2.7.2.4</ecNumber>
    </recommendedName>
</protein>
<dbReference type="PIRSF" id="PIRSF000726">
    <property type="entry name" value="Asp_kin"/>
    <property type="match status" value="1"/>
</dbReference>
<evidence type="ECO:0000256" key="6">
    <source>
        <dbReference type="ARBA" id="ARBA00022605"/>
    </source>
</evidence>
<dbReference type="InterPro" id="IPR027795">
    <property type="entry name" value="CASTOR_ACT_dom"/>
</dbReference>
<dbReference type="FunFam" id="3.40.1160.10:FF:000002">
    <property type="entry name" value="Aspartokinase"/>
    <property type="match status" value="1"/>
</dbReference>
<dbReference type="EMBL" id="LR746496">
    <property type="protein sequence ID" value="CAA7601817.1"/>
    <property type="molecule type" value="Genomic_DNA"/>
</dbReference>
<evidence type="ECO:0000256" key="4">
    <source>
        <dbReference type="ARBA" id="ARBA00005139"/>
    </source>
</evidence>
<comment type="pathway">
    <text evidence="2 16">Amino-acid biosynthesis; L-lysine biosynthesis via DAP pathway; (S)-tetrahydrodipicolinate from L-aspartate: step 1/4.</text>
</comment>
<dbReference type="GO" id="GO:0009090">
    <property type="term" value="P:homoserine biosynthetic process"/>
    <property type="evidence" value="ECO:0007669"/>
    <property type="project" value="TreeGrafter"/>
</dbReference>
<dbReference type="AlphaFoldDB" id="A0A8S0XXK4"/>
<feature type="binding site" evidence="14">
    <location>
        <position position="68"/>
    </location>
    <ligand>
        <name>substrate</name>
    </ligand>
</feature>
<accession>A0A8S0XXK4</accession>
<feature type="domain" description="Aspartate/glutamate/uridylate kinase" evidence="17">
    <location>
        <begin position="19"/>
        <end position="251"/>
    </location>
</feature>
<dbReference type="InterPro" id="IPR005260">
    <property type="entry name" value="Asp_kin_monofn"/>
</dbReference>
<gene>
    <name evidence="19" type="ORF">DEACI_2486</name>
    <name evidence="20" type="ORF">DEACI_3817</name>
</gene>
<evidence type="ECO:0000256" key="1">
    <source>
        <dbReference type="ARBA" id="ARBA00003121"/>
    </source>
</evidence>
<sequence>MTGEYSQSNREKGVKELRILIQKFGGTSVATAQRRAIVASKVSEAVHSGYSPVIVVSAIGRSGDPYATDTFLSIVRGICSELSNRESDLLISCGEVISGAILVSTLSSLGFKATLFTGWQAGIITDDKFGDARIIRVEPGKILEQLTQDKIVVVTGFQGITENGQITTLGRGGSDITASALGVALNATAIDIYTDVEGIMTADPRIVEDAQTIDTVTFNEICQMAYQGAKVIHPRSVEIAMQRNIPLRIKSTFSDGPGTLLTHMYPARKTGPGTTSDRAITGIAHTPNIVQLRVLKGDSKDHRLMSQKIFKAMALADIGIDFVREQPTAVFYTVQDEVAPEAIDILSNLGFQADIVTSCARVSVVGSGITNVPRIISQLVEVLAEAGVTVLQLADSHTSIRVLVRKEDMVAAVQTLHKKFCLRV</sequence>
<evidence type="ECO:0000259" key="18">
    <source>
        <dbReference type="Pfam" id="PF13840"/>
    </source>
</evidence>
<reference evidence="19" key="2">
    <citation type="submission" date="2020-01" db="EMBL/GenBank/DDBJ databases">
        <authorList>
            <person name="Hornung B."/>
        </authorList>
    </citation>
    <scope>NUCLEOTIDE SEQUENCE</scope>
    <source>
        <strain evidence="19">PacBioINE</strain>
    </source>
</reference>
<keyword evidence="9 15" id="KW-0418">Kinase</keyword>
<evidence type="ECO:0000313" key="20">
    <source>
        <dbReference type="EMBL" id="CEJ09333.1"/>
    </source>
</evidence>
<comment type="similarity">
    <text evidence="5 15">Belongs to the aspartokinase family.</text>
</comment>
<keyword evidence="8 14" id="KW-0547">Nucleotide-binding</keyword>
<evidence type="ECO:0000256" key="3">
    <source>
        <dbReference type="ARBA" id="ARBA00004986"/>
    </source>
</evidence>
<keyword evidence="12" id="KW-0457">Lysine biosynthesis</keyword>
<dbReference type="InterPro" id="IPR001048">
    <property type="entry name" value="Asp/Glu/Uridylate_kinase"/>
</dbReference>
<comment type="catalytic activity">
    <reaction evidence="13 15">
        <text>L-aspartate + ATP = 4-phospho-L-aspartate + ADP</text>
        <dbReference type="Rhea" id="RHEA:23776"/>
        <dbReference type="ChEBI" id="CHEBI:29991"/>
        <dbReference type="ChEBI" id="CHEBI:30616"/>
        <dbReference type="ChEBI" id="CHEBI:57535"/>
        <dbReference type="ChEBI" id="CHEBI:456216"/>
        <dbReference type="EC" id="2.7.2.4"/>
    </reaction>
</comment>
<dbReference type="Gene3D" id="3.40.1160.10">
    <property type="entry name" value="Acetylglutamate kinase-like"/>
    <property type="match status" value="1"/>
</dbReference>
<dbReference type="SUPFAM" id="SSF53633">
    <property type="entry name" value="Carbamate kinase-like"/>
    <property type="match status" value="1"/>
</dbReference>
<evidence type="ECO:0000256" key="13">
    <source>
        <dbReference type="ARBA" id="ARBA00047872"/>
    </source>
</evidence>
<dbReference type="GO" id="GO:0005524">
    <property type="term" value="F:ATP binding"/>
    <property type="evidence" value="ECO:0007669"/>
    <property type="project" value="UniProtKB-KW"/>
</dbReference>
<dbReference type="EC" id="2.7.2.4" evidence="15"/>
<keyword evidence="21" id="KW-1185">Reference proteome</keyword>
<dbReference type="GO" id="GO:0005829">
    <property type="term" value="C:cytosol"/>
    <property type="evidence" value="ECO:0007669"/>
    <property type="project" value="TreeGrafter"/>
</dbReference>
<feature type="binding site" evidence="14">
    <location>
        <begin position="23"/>
        <end position="26"/>
    </location>
    <ligand>
        <name>ATP</name>
        <dbReference type="ChEBI" id="CHEBI:30616"/>
    </ligand>
</feature>
<keyword evidence="10 14" id="KW-0067">ATP-binding</keyword>
<keyword evidence="11" id="KW-0220">Diaminopimelate biosynthesis</keyword>
<dbReference type="PANTHER" id="PTHR21499">
    <property type="entry name" value="ASPARTATE KINASE"/>
    <property type="match status" value="1"/>
</dbReference>
<dbReference type="GO" id="GO:0019877">
    <property type="term" value="P:diaminopimelate biosynthetic process"/>
    <property type="evidence" value="ECO:0007669"/>
    <property type="project" value="UniProtKB-KW"/>
</dbReference>
<evidence type="ECO:0000256" key="16">
    <source>
        <dbReference type="RuleBase" id="RU004249"/>
    </source>
</evidence>
<dbReference type="GO" id="GO:0004072">
    <property type="term" value="F:aspartate kinase activity"/>
    <property type="evidence" value="ECO:0007669"/>
    <property type="project" value="UniProtKB-EC"/>
</dbReference>
<feature type="binding site" evidence="14">
    <location>
        <begin position="194"/>
        <end position="195"/>
    </location>
    <ligand>
        <name>ATP</name>
        <dbReference type="ChEBI" id="CHEBI:30616"/>
    </ligand>
</feature>
<evidence type="ECO:0000256" key="11">
    <source>
        <dbReference type="ARBA" id="ARBA00022915"/>
    </source>
</evidence>
<dbReference type="Proteomes" id="UP000836597">
    <property type="component" value="Chromosome"/>
</dbReference>
<evidence type="ECO:0000256" key="2">
    <source>
        <dbReference type="ARBA" id="ARBA00004766"/>
    </source>
</evidence>
<feature type="binding site" evidence="14">
    <location>
        <position position="95"/>
    </location>
    <ligand>
        <name>substrate</name>
    </ligand>
</feature>
<feature type="domain" description="CASTOR ACT" evidence="18">
    <location>
        <begin position="357"/>
        <end position="418"/>
    </location>
</feature>
<dbReference type="InterPro" id="IPR036393">
    <property type="entry name" value="AceGlu_kinase-like_sf"/>
</dbReference>
<evidence type="ECO:0000256" key="12">
    <source>
        <dbReference type="ARBA" id="ARBA00023154"/>
    </source>
</evidence>
<dbReference type="Pfam" id="PF00696">
    <property type="entry name" value="AA_kinase"/>
    <property type="match status" value="1"/>
</dbReference>
<evidence type="ECO:0000313" key="19">
    <source>
        <dbReference type="EMBL" id="CAA7601817.1"/>
    </source>
</evidence>
<organism evidence="19">
    <name type="scientific">Acididesulfobacillus acetoxydans</name>
    <dbReference type="NCBI Taxonomy" id="1561005"/>
    <lineage>
        <taxon>Bacteria</taxon>
        <taxon>Bacillati</taxon>
        <taxon>Bacillota</taxon>
        <taxon>Clostridia</taxon>
        <taxon>Eubacteriales</taxon>
        <taxon>Peptococcaceae</taxon>
        <taxon>Acididesulfobacillus</taxon>
    </lineage>
</organism>
<dbReference type="GO" id="GO:0009089">
    <property type="term" value="P:lysine biosynthetic process via diaminopimelate"/>
    <property type="evidence" value="ECO:0007669"/>
    <property type="project" value="InterPro"/>
</dbReference>
<comment type="pathway">
    <text evidence="4 16">Amino-acid biosynthesis; L-threonine biosynthesis; L-threonine from L-aspartate: step 1/5.</text>
</comment>
<feature type="binding site" evidence="14">
    <location>
        <begin position="230"/>
        <end position="231"/>
    </location>
    <ligand>
        <name>ATP</name>
        <dbReference type="ChEBI" id="CHEBI:30616"/>
    </ligand>
</feature>
<dbReference type="InterPro" id="IPR001341">
    <property type="entry name" value="Asp_kinase"/>
</dbReference>
<dbReference type="PANTHER" id="PTHR21499:SF3">
    <property type="entry name" value="ASPARTOKINASE"/>
    <property type="match status" value="1"/>
</dbReference>
<dbReference type="SUPFAM" id="SSF55021">
    <property type="entry name" value="ACT-like"/>
    <property type="match status" value="2"/>
</dbReference>
<reference evidence="20" key="1">
    <citation type="submission" date="2014-11" db="EMBL/GenBank/DDBJ databases">
        <authorList>
            <person name="Hornung B.V."/>
        </authorList>
    </citation>
    <scope>NUCLEOTIDE SEQUENCE</scope>
    <source>
        <strain evidence="20">INE</strain>
    </source>
</reference>
<keyword evidence="7 15" id="KW-0808">Transferase</keyword>
<evidence type="ECO:0000256" key="8">
    <source>
        <dbReference type="ARBA" id="ARBA00022741"/>
    </source>
</evidence>
<dbReference type="Gene3D" id="3.30.2130.10">
    <property type="entry name" value="VC0802-like"/>
    <property type="match status" value="1"/>
</dbReference>
<evidence type="ECO:0000256" key="5">
    <source>
        <dbReference type="ARBA" id="ARBA00010122"/>
    </source>
</evidence>
<dbReference type="NCBIfam" id="TIGR00657">
    <property type="entry name" value="asp_kinases"/>
    <property type="match status" value="1"/>
</dbReference>
<dbReference type="NCBIfam" id="TIGR00656">
    <property type="entry name" value="asp_kin_monofn"/>
    <property type="match status" value="1"/>
</dbReference>
<dbReference type="InterPro" id="IPR018042">
    <property type="entry name" value="Aspartate_kinase_CS"/>
</dbReference>
<evidence type="ECO:0000256" key="9">
    <source>
        <dbReference type="ARBA" id="ARBA00022777"/>
    </source>
</evidence>
<proteinExistence type="inferred from homology"/>
<dbReference type="NCBIfam" id="NF006068">
    <property type="entry name" value="PRK08210.1"/>
    <property type="match status" value="1"/>
</dbReference>
<evidence type="ECO:0000313" key="21">
    <source>
        <dbReference type="Proteomes" id="UP001071230"/>
    </source>
</evidence>
<dbReference type="KEGG" id="aacx:DEACI_2486"/>
<comment type="pathway">
    <text evidence="3 16">Amino-acid biosynthesis; L-methionine biosynthesis via de novo pathway; L-homoserine from L-aspartate: step 1/3.</text>
</comment>
<keyword evidence="6 16" id="KW-0028">Amino-acid biosynthesis</keyword>
<dbReference type="PROSITE" id="PS00324">
    <property type="entry name" value="ASPARTOKINASE"/>
    <property type="match status" value="1"/>
</dbReference>
<dbReference type="Pfam" id="PF13840">
    <property type="entry name" value="ACT_7"/>
    <property type="match status" value="1"/>
</dbReference>
<evidence type="ECO:0000256" key="7">
    <source>
        <dbReference type="ARBA" id="ARBA00022679"/>
    </source>
</evidence>
<dbReference type="EMBL" id="CDGJ01000125">
    <property type="protein sequence ID" value="CEJ09333.1"/>
    <property type="molecule type" value="Genomic_DNA"/>
</dbReference>